<dbReference type="STRING" id="1794912.AXX12_13665"/>
<organism evidence="5 6">
    <name type="scientific">Anaerosporomusa subterranea</name>
    <dbReference type="NCBI Taxonomy" id="1794912"/>
    <lineage>
        <taxon>Bacteria</taxon>
        <taxon>Bacillati</taxon>
        <taxon>Bacillota</taxon>
        <taxon>Negativicutes</taxon>
        <taxon>Acetonemataceae</taxon>
        <taxon>Anaerosporomusa</taxon>
    </lineage>
</organism>
<protein>
    <recommendedName>
        <fullName evidence="4">Protein kinase domain-containing protein</fullName>
    </recommendedName>
</protein>
<dbReference type="SUPFAM" id="SSF56112">
    <property type="entry name" value="Protein kinase-like (PK-like)"/>
    <property type="match status" value="1"/>
</dbReference>
<dbReference type="GO" id="GO:0004672">
    <property type="term" value="F:protein kinase activity"/>
    <property type="evidence" value="ECO:0007669"/>
    <property type="project" value="InterPro"/>
</dbReference>
<feature type="repeat" description="TPR" evidence="3">
    <location>
        <begin position="797"/>
        <end position="830"/>
    </location>
</feature>
<dbReference type="PANTHER" id="PTHR45641:SF19">
    <property type="entry name" value="NEPHROCYSTIN-3"/>
    <property type="match status" value="1"/>
</dbReference>
<dbReference type="InterPro" id="IPR011009">
    <property type="entry name" value="Kinase-like_dom_sf"/>
</dbReference>
<feature type="domain" description="Protein kinase" evidence="4">
    <location>
        <begin position="19"/>
        <end position="306"/>
    </location>
</feature>
<dbReference type="PROSITE" id="PS50011">
    <property type="entry name" value="PROTEIN_KINASE_DOM"/>
    <property type="match status" value="1"/>
</dbReference>
<gene>
    <name evidence="5" type="ORF">AXX12_13665</name>
</gene>
<evidence type="ECO:0000256" key="3">
    <source>
        <dbReference type="PROSITE-ProRule" id="PRU00339"/>
    </source>
</evidence>
<dbReference type="PROSITE" id="PS50005">
    <property type="entry name" value="TPR"/>
    <property type="match status" value="5"/>
</dbReference>
<dbReference type="InterPro" id="IPR011990">
    <property type="entry name" value="TPR-like_helical_dom_sf"/>
</dbReference>
<evidence type="ECO:0000313" key="5">
    <source>
        <dbReference type="EMBL" id="KYZ75210.1"/>
    </source>
</evidence>
<dbReference type="Gene3D" id="1.25.40.10">
    <property type="entry name" value="Tetratricopeptide repeat domain"/>
    <property type="match status" value="4"/>
</dbReference>
<dbReference type="Gene3D" id="1.10.510.10">
    <property type="entry name" value="Transferase(Phosphotransferase) domain 1"/>
    <property type="match status" value="1"/>
</dbReference>
<evidence type="ECO:0000256" key="1">
    <source>
        <dbReference type="ARBA" id="ARBA00022737"/>
    </source>
</evidence>
<dbReference type="Pfam" id="PF00069">
    <property type="entry name" value="Pkinase"/>
    <property type="match status" value="1"/>
</dbReference>
<dbReference type="Pfam" id="PF13424">
    <property type="entry name" value="TPR_12"/>
    <property type="match status" value="3"/>
</dbReference>
<dbReference type="GO" id="GO:0043531">
    <property type="term" value="F:ADP binding"/>
    <property type="evidence" value="ECO:0007669"/>
    <property type="project" value="InterPro"/>
</dbReference>
<evidence type="ECO:0000259" key="4">
    <source>
        <dbReference type="PROSITE" id="PS50011"/>
    </source>
</evidence>
<dbReference type="AlphaFoldDB" id="A0A154BMY5"/>
<reference evidence="5 6" key="1">
    <citation type="submission" date="2016-02" db="EMBL/GenBank/DDBJ databases">
        <title>Anaerosporomusa subterraneum gen. nov., sp. nov., a spore-forming obligate anaerobe isolated from saprolite.</title>
        <authorList>
            <person name="Choi J.K."/>
            <person name="Shah M."/>
            <person name="Yee N."/>
        </authorList>
    </citation>
    <scope>NUCLEOTIDE SEQUENCE [LARGE SCALE GENOMIC DNA]</scope>
    <source>
        <strain evidence="5 6">RU4</strain>
    </source>
</reference>
<dbReference type="EMBL" id="LSGP01000025">
    <property type="protein sequence ID" value="KYZ75210.1"/>
    <property type="molecule type" value="Genomic_DNA"/>
</dbReference>
<dbReference type="SMART" id="SM00028">
    <property type="entry name" value="TPR"/>
    <property type="match status" value="8"/>
</dbReference>
<evidence type="ECO:0000256" key="2">
    <source>
        <dbReference type="ARBA" id="ARBA00022803"/>
    </source>
</evidence>
<feature type="repeat" description="TPR" evidence="3">
    <location>
        <begin position="1007"/>
        <end position="1040"/>
    </location>
</feature>
<feature type="repeat" description="TPR" evidence="3">
    <location>
        <begin position="881"/>
        <end position="914"/>
    </location>
</feature>
<dbReference type="OrthoDB" id="9788659at2"/>
<dbReference type="Gene3D" id="3.40.50.300">
    <property type="entry name" value="P-loop containing nucleotide triphosphate hydrolases"/>
    <property type="match status" value="1"/>
</dbReference>
<keyword evidence="6" id="KW-1185">Reference proteome</keyword>
<evidence type="ECO:0000313" key="6">
    <source>
        <dbReference type="Proteomes" id="UP000076268"/>
    </source>
</evidence>
<proteinExistence type="predicted"/>
<accession>A0A154BMY5</accession>
<keyword evidence="1" id="KW-0677">Repeat</keyword>
<dbReference type="SMART" id="SM00220">
    <property type="entry name" value="S_TKc"/>
    <property type="match status" value="1"/>
</dbReference>
<sequence>MTSLLDVGADTLVLNEKTYTLLKIAGVGGSSIVYKARPDGDSDYCMVKEFYPHDLAEGREADGTVRFLTGQTTAVQSRKSRAMRESEIAMRLRHTEANNDPWILLYEKPIQKNNTLYTIIATEKGEMLSERISDGYYADKDFTVLCDCILAILDALEPIHDKGYLHLDISPDNIHCSKLSIMRMIDYNSAYSPSDPSGEFFPSVKRGYSAPELKGISNAKSLRLNPDTDLFSVAAIFFTMLKGRPIEENDWAIPSRWFLNNEEGYLKGASKLLVDSTNAFLQKNLSRNPKLRLQSVAEMRAKIEELKRLRQRIELENSPKRPNVHFVCREKEISDIDEYLQRDSYVILEGIGGIGKTELAKKYAWENREKYDIVQFITYSGDLQTTVAYSMKFRNFDNAKIAQYESKYGNEAVEHIFCDKMSSLKQDYHGKRTLIVVDNYNTVADDHFAKFISGEYKVIFTSREKHNGSVIEITEMKSEDDLLMLFREYYSPYKLTGEQEPAVREIIRLVLGHTMTLMLIATVMLKSDKTSEEMLARFKKGLDPKLRTKIAVDKEEISAEDRENVVYGHIRSLFNLEDIAANENYAFIMTNMAIVPYTGLEKKIFYDWALSERYRSDEYDDEDYTDIDCLVDRRWIQEEIRENVRYVSLHPVISDVACRELMPDSVKCIDLVGNLIKECARLCLDKTYVEYIEGTKMLETAYGRISDETKLTANLLDFYADICFRLAKYNLALDGYTKSLSIRTKIYGELHEDIADLYNSVGLVYLEMDEYNNALRSFDKSLEICQFGFGETHHYVADVYNNIGSTYDQMGEYDSALKYFRKSLELKKDLYGANSVDVAKSLNNIATIYIQMDEQTNALEYFMKSSDIFVGILGENHRSVALLYNNIGTLINQLGNSEKALDYFLKALEIKENEYGKEHPDTSITYNSIGVLYTDIGEYDKALKYCETALDIRVKSYGKESSPVAISCSCIGTIYYRQKNYLKALDYYDKTLSIRLAIYNECHPEIGRAHYNLGVIYYELDEYSKAWQHYIEALRIYKISYPENHIKVKNIQKAISELKHIT</sequence>
<dbReference type="InterPro" id="IPR019734">
    <property type="entry name" value="TPR_rpt"/>
</dbReference>
<dbReference type="Pfam" id="PF13374">
    <property type="entry name" value="TPR_10"/>
    <property type="match status" value="1"/>
</dbReference>
<comment type="caution">
    <text evidence="5">The sequence shown here is derived from an EMBL/GenBank/DDBJ whole genome shotgun (WGS) entry which is preliminary data.</text>
</comment>
<dbReference type="PROSITE" id="PS50293">
    <property type="entry name" value="TPR_REGION"/>
    <property type="match status" value="3"/>
</dbReference>
<keyword evidence="2 3" id="KW-0802">TPR repeat</keyword>
<dbReference type="SUPFAM" id="SSF52540">
    <property type="entry name" value="P-loop containing nucleoside triphosphate hydrolases"/>
    <property type="match status" value="1"/>
</dbReference>
<dbReference type="RefSeq" id="WP_066244783.1">
    <property type="nucleotide sequence ID" value="NZ_LSGP01000025.1"/>
</dbReference>
<dbReference type="PANTHER" id="PTHR45641">
    <property type="entry name" value="TETRATRICOPEPTIDE REPEAT PROTEIN (AFU_ORTHOLOGUE AFUA_6G03870)"/>
    <property type="match status" value="1"/>
</dbReference>
<feature type="repeat" description="TPR" evidence="3">
    <location>
        <begin position="755"/>
        <end position="788"/>
    </location>
</feature>
<dbReference type="Proteomes" id="UP000076268">
    <property type="component" value="Unassembled WGS sequence"/>
</dbReference>
<dbReference type="GO" id="GO:0005524">
    <property type="term" value="F:ATP binding"/>
    <property type="evidence" value="ECO:0007669"/>
    <property type="project" value="InterPro"/>
</dbReference>
<dbReference type="InterPro" id="IPR027417">
    <property type="entry name" value="P-loop_NTPase"/>
</dbReference>
<feature type="repeat" description="TPR" evidence="3">
    <location>
        <begin position="923"/>
        <end position="956"/>
    </location>
</feature>
<name>A0A154BMY5_ANASB</name>
<dbReference type="SUPFAM" id="SSF48452">
    <property type="entry name" value="TPR-like"/>
    <property type="match status" value="3"/>
</dbReference>
<dbReference type="InterPro" id="IPR000719">
    <property type="entry name" value="Prot_kinase_dom"/>
</dbReference>